<organism evidence="5 6">
    <name type="scientific">Shouchella lonarensis</name>
    <dbReference type="NCBI Taxonomy" id="1464122"/>
    <lineage>
        <taxon>Bacteria</taxon>
        <taxon>Bacillati</taxon>
        <taxon>Bacillota</taxon>
        <taxon>Bacilli</taxon>
        <taxon>Bacillales</taxon>
        <taxon>Bacillaceae</taxon>
        <taxon>Shouchella</taxon>
    </lineage>
</organism>
<dbReference type="EMBL" id="FMYM01000001">
    <property type="protein sequence ID" value="SDB82899.1"/>
    <property type="molecule type" value="Genomic_DNA"/>
</dbReference>
<dbReference type="InterPro" id="IPR008927">
    <property type="entry name" value="6-PGluconate_DH-like_C_sf"/>
</dbReference>
<comment type="similarity">
    <text evidence="3">Belongs to the UDP-glucose/GDP-mannose dehydrogenase family.</text>
</comment>
<dbReference type="GO" id="GO:0016628">
    <property type="term" value="F:oxidoreductase activity, acting on the CH-CH group of donors, NAD or NADP as acceptor"/>
    <property type="evidence" value="ECO:0007669"/>
    <property type="project" value="InterPro"/>
</dbReference>
<dbReference type="Pfam" id="PF03721">
    <property type="entry name" value="UDPG_MGDP_dh_N"/>
    <property type="match status" value="1"/>
</dbReference>
<keyword evidence="6" id="KW-1185">Reference proteome</keyword>
<proteinExistence type="inferred from homology"/>
<reference evidence="6" key="1">
    <citation type="submission" date="2016-09" db="EMBL/GenBank/DDBJ databases">
        <authorList>
            <person name="Varghese N."/>
            <person name="Submissions S."/>
        </authorList>
    </citation>
    <scope>NUCLEOTIDE SEQUENCE [LARGE SCALE GENOMIC DNA]</scope>
    <source>
        <strain evidence="6">25nlg</strain>
    </source>
</reference>
<feature type="domain" description="UDP-glucose/GDP-mannose dehydrogenase C-terminal" evidence="4">
    <location>
        <begin position="319"/>
        <end position="414"/>
    </location>
</feature>
<dbReference type="AlphaFoldDB" id="A0A1G6GLW2"/>
<dbReference type="InterPro" id="IPR014027">
    <property type="entry name" value="UDP-Glc/GDP-Man_DH_C"/>
</dbReference>
<dbReference type="SUPFAM" id="SSF48179">
    <property type="entry name" value="6-phosphogluconate dehydrogenase C-terminal domain-like"/>
    <property type="match status" value="1"/>
</dbReference>
<dbReference type="PANTHER" id="PTHR43491">
    <property type="entry name" value="UDP-N-ACETYL-D-MANNOSAMINE DEHYDROGENASE"/>
    <property type="match status" value="1"/>
</dbReference>
<evidence type="ECO:0000313" key="6">
    <source>
        <dbReference type="Proteomes" id="UP000242662"/>
    </source>
</evidence>
<dbReference type="STRING" id="1464122.SAMN05421737_101226"/>
<dbReference type="Pfam" id="PF03720">
    <property type="entry name" value="UDPG_MGDP_dh_C"/>
    <property type="match status" value="1"/>
</dbReference>
<dbReference type="NCBIfam" id="TIGR03026">
    <property type="entry name" value="NDP-sugDHase"/>
    <property type="match status" value="1"/>
</dbReference>
<dbReference type="Proteomes" id="UP000242662">
    <property type="component" value="Unassembled WGS sequence"/>
</dbReference>
<dbReference type="InterPro" id="IPR014026">
    <property type="entry name" value="UDP-Glc/GDP-Man_DH_dimer"/>
</dbReference>
<keyword evidence="2" id="KW-0520">NAD</keyword>
<dbReference type="InterPro" id="IPR028359">
    <property type="entry name" value="UDP_ManNAc/GlcNAc_DH"/>
</dbReference>
<dbReference type="GO" id="GO:0016616">
    <property type="term" value="F:oxidoreductase activity, acting on the CH-OH group of donors, NAD or NADP as acceptor"/>
    <property type="evidence" value="ECO:0007669"/>
    <property type="project" value="InterPro"/>
</dbReference>
<dbReference type="PANTHER" id="PTHR43491:SF1">
    <property type="entry name" value="UDP-N-ACETYL-D-MANNOSAMINE DEHYDROGENASE"/>
    <property type="match status" value="1"/>
</dbReference>
<evidence type="ECO:0000256" key="1">
    <source>
        <dbReference type="ARBA" id="ARBA00023002"/>
    </source>
</evidence>
<dbReference type="Gene3D" id="3.40.50.720">
    <property type="entry name" value="NAD(P)-binding Rossmann-like Domain"/>
    <property type="match status" value="2"/>
</dbReference>
<keyword evidence="1" id="KW-0560">Oxidoreductase</keyword>
<sequence>MNKPVRKRIAVVGLGYVGLPLAISLSEHHDQVLGIDIDTNKIKKLSESISYLSDVSNEAITSLKGRGFTATSSFKRVKEVDTIILCVPTPLIMDQSPDLSYVQTAMKSLLPYIKKGTLIVLESSTFPGTTEEVLIPLCEQENLIVGEDVYIAYSPERINPGDSSYLFKTIPKVISGVTPQCLEEITQLYTPVFDQLVPVSSPRVAEMTKLLENTQRFINISFINEMARICHDLDIDVWEVLDAAKTKPYGYSHYEPGPGIGGHCIPVDPLYLKWKANQSNIQTDFIDLAKRINDAQPYYIASRVQSLLHNINQKDASVLLVGISYKKDVNDLRQSIVPLIARQLRLKGMSVSFHDPYIEHMTIDQETLTSIPLTPETLARHTLVLITADHSCLDYNMITEHSNMLFDTRNCPIASEKPIERL</sequence>
<accession>A0A1G6GLW2</accession>
<dbReference type="GO" id="GO:0051287">
    <property type="term" value="F:NAD binding"/>
    <property type="evidence" value="ECO:0007669"/>
    <property type="project" value="InterPro"/>
</dbReference>
<dbReference type="InterPro" id="IPR017476">
    <property type="entry name" value="UDP-Glc/GDP-Man"/>
</dbReference>
<dbReference type="SUPFAM" id="SSF51735">
    <property type="entry name" value="NAD(P)-binding Rossmann-fold domains"/>
    <property type="match status" value="1"/>
</dbReference>
<protein>
    <submittedName>
        <fullName evidence="5">UDP-N-acetyl-D-glucosamine dehydrogenase</fullName>
    </submittedName>
</protein>
<dbReference type="GO" id="GO:0000271">
    <property type="term" value="P:polysaccharide biosynthetic process"/>
    <property type="evidence" value="ECO:0007669"/>
    <property type="project" value="InterPro"/>
</dbReference>
<name>A0A1G6GLW2_9BACI</name>
<dbReference type="PIRSF" id="PIRSF000124">
    <property type="entry name" value="UDPglc_GDPman_dh"/>
    <property type="match status" value="1"/>
</dbReference>
<gene>
    <name evidence="5" type="ORF">SAMN05421737_101226</name>
</gene>
<dbReference type="SUPFAM" id="SSF52413">
    <property type="entry name" value="UDP-glucose/GDP-mannose dehydrogenase C-terminal domain"/>
    <property type="match status" value="1"/>
</dbReference>
<evidence type="ECO:0000256" key="3">
    <source>
        <dbReference type="PIRNR" id="PIRNR000124"/>
    </source>
</evidence>
<dbReference type="Pfam" id="PF00984">
    <property type="entry name" value="UDPG_MGDP_dh"/>
    <property type="match status" value="1"/>
</dbReference>
<dbReference type="SMART" id="SM00984">
    <property type="entry name" value="UDPG_MGDP_dh_C"/>
    <property type="match status" value="1"/>
</dbReference>
<dbReference type="InterPro" id="IPR036291">
    <property type="entry name" value="NAD(P)-bd_dom_sf"/>
</dbReference>
<evidence type="ECO:0000256" key="2">
    <source>
        <dbReference type="ARBA" id="ARBA00023027"/>
    </source>
</evidence>
<evidence type="ECO:0000313" key="5">
    <source>
        <dbReference type="EMBL" id="SDB82899.1"/>
    </source>
</evidence>
<evidence type="ECO:0000259" key="4">
    <source>
        <dbReference type="SMART" id="SM00984"/>
    </source>
</evidence>
<dbReference type="PIRSF" id="PIRSF500136">
    <property type="entry name" value="UDP_ManNAc_DH"/>
    <property type="match status" value="1"/>
</dbReference>
<dbReference type="InterPro" id="IPR036220">
    <property type="entry name" value="UDP-Glc/GDP-Man_DH_C_sf"/>
</dbReference>
<dbReference type="InterPro" id="IPR001732">
    <property type="entry name" value="UDP-Glc/GDP-Man_DH_N"/>
</dbReference>